<keyword evidence="2" id="KW-0946">Virion</keyword>
<dbReference type="Proteomes" id="UP000886058">
    <property type="component" value="Unassembled WGS sequence"/>
</dbReference>
<name>A0A7C5HGH8_9CHLB</name>
<proteinExistence type="predicted"/>
<feature type="region of interest" description="Disordered" evidence="1">
    <location>
        <begin position="1"/>
        <end position="29"/>
    </location>
</feature>
<dbReference type="AlphaFoldDB" id="A0A7C5HGH8"/>
<dbReference type="InterPro" id="IPR017845">
    <property type="entry name" value="Chlorosome_envelope_CsmH"/>
</dbReference>
<dbReference type="EMBL" id="DRSQ01000027">
    <property type="protein sequence ID" value="HHE31263.1"/>
    <property type="molecule type" value="Genomic_DNA"/>
</dbReference>
<protein>
    <submittedName>
        <fullName evidence="2">Chlorosome envelope protein H</fullName>
    </submittedName>
</protein>
<accession>A0A7C5HGH8</accession>
<sequence>MANEETGKPAAGAPKPAEQEPQTNAGNGDMAHLIGNMGILIDSTIESVQGMINTVSSATGQIMEGVNTTINSDQVKDIIDNVNSVSGQLIEGVTNTLNSEQLQNSFNELGKFWAGMISNLNSTVNSDQVKDLFDNVSSGINQLTGMVFSQGMQPPFMMGSGSGDEPRKQAKEIPVTLAAAKPDSASAPSVQSKPSAATASVPNKKPGA</sequence>
<keyword evidence="2" id="KW-0261">Viral envelope protein</keyword>
<feature type="compositionally biased region" description="Polar residues" evidence="1">
    <location>
        <begin position="190"/>
        <end position="201"/>
    </location>
</feature>
<evidence type="ECO:0000256" key="1">
    <source>
        <dbReference type="SAM" id="MobiDB-lite"/>
    </source>
</evidence>
<gene>
    <name evidence="2" type="primary">csmH</name>
    <name evidence="2" type="ORF">ENL07_01140</name>
</gene>
<reference evidence="2" key="1">
    <citation type="journal article" date="2020" name="mSystems">
        <title>Genome- and Community-Level Interaction Insights into Carbon Utilization and Element Cycling Functions of Hydrothermarchaeota in Hydrothermal Sediment.</title>
        <authorList>
            <person name="Zhou Z."/>
            <person name="Liu Y."/>
            <person name="Xu W."/>
            <person name="Pan J."/>
            <person name="Luo Z.H."/>
            <person name="Li M."/>
        </authorList>
    </citation>
    <scope>NUCLEOTIDE SEQUENCE [LARGE SCALE GENOMIC DNA]</scope>
    <source>
        <strain evidence="2">HyVt-633</strain>
    </source>
</reference>
<comment type="caution">
    <text evidence="2">The sequence shown here is derived from an EMBL/GenBank/DDBJ whole genome shotgun (WGS) entry which is preliminary data.</text>
</comment>
<feature type="region of interest" description="Disordered" evidence="1">
    <location>
        <begin position="158"/>
        <end position="208"/>
    </location>
</feature>
<feature type="compositionally biased region" description="Low complexity" evidence="1">
    <location>
        <begin position="8"/>
        <end position="22"/>
    </location>
</feature>
<organism evidence="2">
    <name type="scientific">Chlorobaculum parvum</name>
    <dbReference type="NCBI Taxonomy" id="274539"/>
    <lineage>
        <taxon>Bacteria</taxon>
        <taxon>Pseudomonadati</taxon>
        <taxon>Chlorobiota</taxon>
        <taxon>Chlorobiia</taxon>
        <taxon>Chlorobiales</taxon>
        <taxon>Chlorobiaceae</taxon>
        <taxon>Chlorobaculum</taxon>
    </lineage>
</organism>
<feature type="compositionally biased region" description="Low complexity" evidence="1">
    <location>
        <begin position="178"/>
        <end position="189"/>
    </location>
</feature>
<evidence type="ECO:0000313" key="2">
    <source>
        <dbReference type="EMBL" id="HHE31263.1"/>
    </source>
</evidence>
<dbReference type="NCBIfam" id="TIGR03058">
    <property type="entry name" value="rpt_csmH"/>
    <property type="match status" value="2"/>
</dbReference>